<feature type="signal peptide" evidence="1">
    <location>
        <begin position="1"/>
        <end position="28"/>
    </location>
</feature>
<reference evidence="4" key="1">
    <citation type="journal article" date="2019" name="Int. J. Syst. Evol. Microbiol.">
        <title>The Global Catalogue of Microorganisms (GCM) 10K type strain sequencing project: providing services to taxonomists for standard genome sequencing and annotation.</title>
        <authorList>
            <consortium name="The Broad Institute Genomics Platform"/>
            <consortium name="The Broad Institute Genome Sequencing Center for Infectious Disease"/>
            <person name="Wu L."/>
            <person name="Ma J."/>
        </authorList>
    </citation>
    <scope>NUCLEOTIDE SEQUENCE [LARGE SCALE GENOMIC DNA]</scope>
    <source>
        <strain evidence="4">NBRC 105857</strain>
    </source>
</reference>
<feature type="chain" id="PRO_5045945625" description="DUF5666 domain-containing protein" evidence="1">
    <location>
        <begin position="29"/>
        <end position="484"/>
    </location>
</feature>
<dbReference type="RefSeq" id="WP_284280841.1">
    <property type="nucleotide sequence ID" value="NZ_BSOJ01000015.1"/>
</dbReference>
<gene>
    <name evidence="3" type="ORF">GCM10007875_13850</name>
</gene>
<evidence type="ECO:0000259" key="2">
    <source>
        <dbReference type="Pfam" id="PF18914"/>
    </source>
</evidence>
<dbReference type="EMBL" id="BSOJ01000015">
    <property type="protein sequence ID" value="GLR26295.1"/>
    <property type="molecule type" value="Genomic_DNA"/>
</dbReference>
<evidence type="ECO:0000313" key="4">
    <source>
        <dbReference type="Proteomes" id="UP001156664"/>
    </source>
</evidence>
<keyword evidence="4" id="KW-1185">Reference proteome</keyword>
<dbReference type="Proteomes" id="UP001156664">
    <property type="component" value="Unassembled WGS sequence"/>
</dbReference>
<keyword evidence="1" id="KW-0732">Signal</keyword>
<dbReference type="Pfam" id="PF18914">
    <property type="entry name" value="DUF5666"/>
    <property type="match status" value="3"/>
</dbReference>
<evidence type="ECO:0000256" key="1">
    <source>
        <dbReference type="SAM" id="SignalP"/>
    </source>
</evidence>
<feature type="domain" description="DUF5666" evidence="2">
    <location>
        <begin position="268"/>
        <end position="324"/>
    </location>
</feature>
<feature type="domain" description="DUF5666" evidence="2">
    <location>
        <begin position="417"/>
        <end position="478"/>
    </location>
</feature>
<dbReference type="InterPro" id="IPR043724">
    <property type="entry name" value="DUF5666"/>
</dbReference>
<proteinExistence type="predicted"/>
<evidence type="ECO:0000313" key="3">
    <source>
        <dbReference type="EMBL" id="GLR26295.1"/>
    </source>
</evidence>
<protein>
    <recommendedName>
        <fullName evidence="2">DUF5666 domain-containing protein</fullName>
    </recommendedName>
</protein>
<organism evidence="3 4">
    <name type="scientific">Limnobacter litoralis</name>
    <dbReference type="NCBI Taxonomy" id="481366"/>
    <lineage>
        <taxon>Bacteria</taxon>
        <taxon>Pseudomonadati</taxon>
        <taxon>Pseudomonadota</taxon>
        <taxon>Betaproteobacteria</taxon>
        <taxon>Burkholderiales</taxon>
        <taxon>Burkholderiaceae</taxon>
        <taxon>Limnobacter</taxon>
    </lineage>
</organism>
<sequence>MSIKVKIVTPSVPLKLLVIVLAVGSALAACGGGGGASTLPASVAPASASGPIRGFGSIVINGCRWSTIQSKVHDDLGNPLGTDNLYMGMQVQIDGNSDSTGTECMANDILVDKEFAGTISSVNSGANQFTLLGQTFTVDTGTFYQDQASSFASLAAGNYVEVYALAKPDGSYQATLVVKKTMAPASNVYEAQGQITNLNTGNTSFQIGTGLTVDYSGVQPAPTGLANGQLVKVVGNNLTAGGTTLQATKLISKTAKDQFANSAIEIEGYVQNDAGDQDPNTFTIADLPVNVSGASLRGLTQVTVGAFVEVKGNYDGTTLQATRVTTEAEREKEDGGRNELYGLAKNGTLNTTSNTLTFTVQNVNVSYSSASDVCGITTGTPYVEVKGNLSNGTLVANNVECKSTGGSTFSNNSFELHGVIASLSQGSSLFTLTDGTTVDYSAAQFEDGSVADLSAGERVEVKGQFDNTNNRVKAVKIELEDKRN</sequence>
<accession>A0ABQ5YSD7</accession>
<name>A0ABQ5YSD7_9BURK</name>
<feature type="domain" description="DUF5666" evidence="2">
    <location>
        <begin position="117"/>
        <end position="176"/>
    </location>
</feature>
<comment type="caution">
    <text evidence="3">The sequence shown here is derived from an EMBL/GenBank/DDBJ whole genome shotgun (WGS) entry which is preliminary data.</text>
</comment>
<dbReference type="PROSITE" id="PS51257">
    <property type="entry name" value="PROKAR_LIPOPROTEIN"/>
    <property type="match status" value="1"/>
</dbReference>